<evidence type="ECO:0000256" key="5">
    <source>
        <dbReference type="SAM" id="Coils"/>
    </source>
</evidence>
<keyword evidence="5" id="KW-0175">Coiled coil</keyword>
<dbReference type="PANTHER" id="PTHR12683:SF13">
    <property type="entry name" value="CDK-ACTIVATING KINASE ASSEMBLY FACTOR MAT1"/>
    <property type="match status" value="1"/>
</dbReference>
<dbReference type="GO" id="GO:0008270">
    <property type="term" value="F:zinc ion binding"/>
    <property type="evidence" value="ECO:0007669"/>
    <property type="project" value="UniProtKB-KW"/>
</dbReference>
<keyword evidence="2 4" id="KW-0863">Zinc-finger</keyword>
<evidence type="ECO:0000313" key="7">
    <source>
        <dbReference type="EMBL" id="EGD81428.1"/>
    </source>
</evidence>
<dbReference type="GO" id="GO:0006357">
    <property type="term" value="P:regulation of transcription by RNA polymerase II"/>
    <property type="evidence" value="ECO:0007669"/>
    <property type="project" value="TreeGrafter"/>
</dbReference>
<dbReference type="GO" id="GO:0006281">
    <property type="term" value="P:DNA repair"/>
    <property type="evidence" value="ECO:0007669"/>
    <property type="project" value="TreeGrafter"/>
</dbReference>
<name>F2U1C6_SALR5</name>
<dbReference type="OMA" id="CNHRICE"/>
<feature type="domain" description="RING-type" evidence="6">
    <location>
        <begin position="36"/>
        <end position="81"/>
    </location>
</feature>
<dbReference type="eggNOG" id="KOG3800">
    <property type="taxonomic scope" value="Eukaryota"/>
</dbReference>
<organism evidence="7 8">
    <name type="scientific">Salpingoeca rosetta (strain ATCC 50818 / BSB-021)</name>
    <dbReference type="NCBI Taxonomy" id="946362"/>
    <lineage>
        <taxon>Eukaryota</taxon>
        <taxon>Choanoflagellata</taxon>
        <taxon>Craspedida</taxon>
        <taxon>Salpingoecidae</taxon>
        <taxon>Salpingoeca</taxon>
    </lineage>
</organism>
<dbReference type="InterPro" id="IPR015877">
    <property type="entry name" value="MAT1_centre"/>
</dbReference>
<feature type="coiled-coil region" evidence="5">
    <location>
        <begin position="155"/>
        <end position="221"/>
    </location>
</feature>
<protein>
    <recommendedName>
        <fullName evidence="6">RING-type domain-containing protein</fullName>
    </recommendedName>
</protein>
<dbReference type="PROSITE" id="PS50089">
    <property type="entry name" value="ZF_RING_2"/>
    <property type="match status" value="1"/>
</dbReference>
<keyword evidence="1" id="KW-0479">Metal-binding</keyword>
<dbReference type="AlphaFoldDB" id="F2U1C6"/>
<dbReference type="InterPro" id="IPR017907">
    <property type="entry name" value="Znf_RING_CS"/>
</dbReference>
<reference evidence="7" key="1">
    <citation type="submission" date="2009-08" db="EMBL/GenBank/DDBJ databases">
        <title>Annotation of Salpingoeca rosetta.</title>
        <authorList>
            <consortium name="The Broad Institute Genome Sequencing Platform"/>
            <person name="Russ C."/>
            <person name="Cuomo C."/>
            <person name="Burger G."/>
            <person name="Gray M.W."/>
            <person name="Holland P.W.H."/>
            <person name="King N."/>
            <person name="Lang F.B.F."/>
            <person name="Roger A.J."/>
            <person name="Ruiz-Trillo I."/>
            <person name="Young S.K."/>
            <person name="Zeng Q."/>
            <person name="Gargeya S."/>
            <person name="Alvarado L."/>
            <person name="Berlin A."/>
            <person name="Chapman S.B."/>
            <person name="Chen Z."/>
            <person name="Freedman E."/>
            <person name="Gellesch M."/>
            <person name="Goldberg J."/>
            <person name="Griggs A."/>
            <person name="Gujja S."/>
            <person name="Heilman E."/>
            <person name="Heiman D."/>
            <person name="Howarth C."/>
            <person name="Mehta T."/>
            <person name="Neiman D."/>
            <person name="Pearson M."/>
            <person name="Roberts A."/>
            <person name="Saif S."/>
            <person name="Shea T."/>
            <person name="Shenoy N."/>
            <person name="Sisk P."/>
            <person name="Stolte C."/>
            <person name="Sykes S."/>
            <person name="White J."/>
            <person name="Yandava C."/>
            <person name="Haas B."/>
            <person name="Nusbaum C."/>
            <person name="Birren B."/>
        </authorList>
    </citation>
    <scope>NUCLEOTIDE SEQUENCE</scope>
    <source>
        <strain evidence="7">ATCC 50818</strain>
    </source>
</reference>
<dbReference type="GO" id="GO:0005675">
    <property type="term" value="C:transcription factor TFIIH holo complex"/>
    <property type="evidence" value="ECO:0007669"/>
    <property type="project" value="TreeGrafter"/>
</dbReference>
<keyword evidence="8" id="KW-1185">Reference proteome</keyword>
<sequence length="259" mass="30698">MLRRAVQREGLVKPEVKVELEEVDEYEREAKNNEECPRCRTTRMRQPNLKLFVGTCGHSLCEVCLNQVFHNTPSYPCIVCRALRLRADYTPKLFEDGSVHRNVVIRKDKLKDLNLSLDDFQGNTRKYNDYLEMKEDIVYNLEHSIDVDQTRRTLARFVERHKDAIAANKRRLERERHRQLQLKREQARIERARQEAKLAEIRRVKEAREKLRQQILEQLASTDDPTQTLLMGKKALLERRKAQMSMFKDTSHTYTVPHA</sequence>
<dbReference type="InParanoid" id="F2U1C6"/>
<evidence type="ECO:0000313" key="8">
    <source>
        <dbReference type="Proteomes" id="UP000007799"/>
    </source>
</evidence>
<dbReference type="GeneID" id="16077224"/>
<dbReference type="EMBL" id="GL832959">
    <property type="protein sequence ID" value="EGD81428.1"/>
    <property type="molecule type" value="Genomic_DNA"/>
</dbReference>
<evidence type="ECO:0000256" key="1">
    <source>
        <dbReference type="ARBA" id="ARBA00022723"/>
    </source>
</evidence>
<gene>
    <name evidence="7" type="ORF">PTSG_02149</name>
</gene>
<dbReference type="Pfam" id="PF14634">
    <property type="entry name" value="zf-RING_5"/>
    <property type="match status" value="1"/>
</dbReference>
<dbReference type="InterPro" id="IPR001841">
    <property type="entry name" value="Znf_RING"/>
</dbReference>
<proteinExistence type="predicted"/>
<dbReference type="FunCoup" id="F2U1C6">
    <property type="interactions" value="942"/>
</dbReference>
<dbReference type="SUPFAM" id="SSF57850">
    <property type="entry name" value="RING/U-box"/>
    <property type="match status" value="1"/>
</dbReference>
<dbReference type="OrthoDB" id="5963at2759"/>
<dbReference type="RefSeq" id="XP_004996632.1">
    <property type="nucleotide sequence ID" value="XM_004996575.1"/>
</dbReference>
<evidence type="ECO:0000256" key="3">
    <source>
        <dbReference type="ARBA" id="ARBA00022833"/>
    </source>
</evidence>
<keyword evidence="3" id="KW-0862">Zinc</keyword>
<dbReference type="STRING" id="946362.F2U1C6"/>
<dbReference type="PROSITE" id="PS00518">
    <property type="entry name" value="ZF_RING_1"/>
    <property type="match status" value="1"/>
</dbReference>
<dbReference type="CDD" id="cd16517">
    <property type="entry name" value="RING-HC_MAT1"/>
    <property type="match status" value="1"/>
</dbReference>
<evidence type="ECO:0000256" key="4">
    <source>
        <dbReference type="PROSITE-ProRule" id="PRU00175"/>
    </source>
</evidence>
<dbReference type="Gene3D" id="3.30.40.10">
    <property type="entry name" value="Zinc/RING finger domain, C3HC4 (zinc finger)"/>
    <property type="match status" value="1"/>
</dbReference>
<dbReference type="PANTHER" id="PTHR12683">
    <property type="entry name" value="CDK-ACTIVATING KINASE ASSEMBLY FACTOR MAT1"/>
    <property type="match status" value="1"/>
</dbReference>
<dbReference type="Proteomes" id="UP000007799">
    <property type="component" value="Unassembled WGS sequence"/>
</dbReference>
<dbReference type="InterPro" id="IPR013083">
    <property type="entry name" value="Znf_RING/FYVE/PHD"/>
</dbReference>
<dbReference type="Pfam" id="PF06391">
    <property type="entry name" value="MAT1"/>
    <property type="match status" value="1"/>
</dbReference>
<accession>F2U1C6</accession>
<dbReference type="KEGG" id="sre:PTSG_02149"/>
<evidence type="ECO:0000259" key="6">
    <source>
        <dbReference type="PROSITE" id="PS50089"/>
    </source>
</evidence>
<evidence type="ECO:0000256" key="2">
    <source>
        <dbReference type="ARBA" id="ARBA00022771"/>
    </source>
</evidence>